<evidence type="ECO:0000313" key="3">
    <source>
        <dbReference type="EMBL" id="EEV89250.1"/>
    </source>
</evidence>
<keyword evidence="4" id="KW-1185">Reference proteome</keyword>
<keyword evidence="1" id="KW-0479">Metal-binding</keyword>
<dbReference type="InterPro" id="IPR006121">
    <property type="entry name" value="HMA_dom"/>
</dbReference>
<comment type="caution">
    <text evidence="3">The sequence shown here is derived from an EMBL/GenBank/DDBJ whole genome shotgun (WGS) entry which is preliminary data.</text>
</comment>
<dbReference type="PANTHER" id="PTHR46594">
    <property type="entry name" value="P-TYPE CATION-TRANSPORTING ATPASE"/>
    <property type="match status" value="1"/>
</dbReference>
<reference evidence="3 4" key="1">
    <citation type="submission" date="2009-08" db="EMBL/GenBank/DDBJ databases">
        <authorList>
            <person name="Qin X."/>
            <person name="Bachman B."/>
            <person name="Battles P."/>
            <person name="Bell A."/>
            <person name="Bess C."/>
            <person name="Bickham C."/>
            <person name="Chaboub L."/>
            <person name="Chen D."/>
            <person name="Coyle M."/>
            <person name="Deiros D.R."/>
            <person name="Dinh H."/>
            <person name="Forbes L."/>
            <person name="Fowler G."/>
            <person name="Francisco L."/>
            <person name="Fu Q."/>
            <person name="Gubbala S."/>
            <person name="Hale W."/>
            <person name="Han Y."/>
            <person name="Hemphill L."/>
            <person name="Highlander S.K."/>
            <person name="Hirani K."/>
            <person name="Hogues M."/>
            <person name="Jackson L."/>
            <person name="Jakkamsetti A."/>
            <person name="Javaid M."/>
            <person name="Jiang H."/>
            <person name="Korchina V."/>
            <person name="Kovar C."/>
            <person name="Lara F."/>
            <person name="Lee S."/>
            <person name="Mata R."/>
            <person name="Mathew T."/>
            <person name="Moen C."/>
            <person name="Morales K."/>
            <person name="Munidasa M."/>
            <person name="Nazareth L."/>
            <person name="Ngo R."/>
            <person name="Nguyen L."/>
            <person name="Okwuonu G."/>
            <person name="Ongeri F."/>
            <person name="Patil S."/>
            <person name="Petrosino J."/>
            <person name="Pham C."/>
            <person name="Pham P."/>
            <person name="Pu L.-L."/>
            <person name="Puazo M."/>
            <person name="Raj R."/>
            <person name="Reid J."/>
            <person name="Rouhana J."/>
            <person name="Saada N."/>
            <person name="Shang Y."/>
            <person name="Simmons D."/>
            <person name="Thornton R."/>
            <person name="Warren J."/>
            <person name="Weissenberger G."/>
            <person name="Zhang J."/>
            <person name="Zhang L."/>
            <person name="Zhou C."/>
            <person name="Zhu D."/>
            <person name="Muzny D."/>
            <person name="Worley K."/>
            <person name="Gibbs R."/>
        </authorList>
    </citation>
    <scope>NUCLEOTIDE SEQUENCE [LARGE SCALE GENOMIC DNA]</scope>
    <source>
        <strain evidence="4">ATCC 15826 / DSM 8339 / NCTC 10426 / 6573</strain>
    </source>
</reference>
<feature type="domain" description="HMA" evidence="2">
    <location>
        <begin position="2"/>
        <end position="68"/>
    </location>
</feature>
<dbReference type="Gene3D" id="3.30.70.100">
    <property type="match status" value="1"/>
</dbReference>
<dbReference type="SUPFAM" id="SSF55008">
    <property type="entry name" value="HMA, heavy metal-associated domain"/>
    <property type="match status" value="1"/>
</dbReference>
<sequence length="69" mass="7057">MQHITLNIDGMTCNGCVASVTKILQGVDGVASAEVSLADKRAEVAFDAEKTSVDALIAAVEDGGYDASL</sequence>
<evidence type="ECO:0000256" key="1">
    <source>
        <dbReference type="ARBA" id="ARBA00022723"/>
    </source>
</evidence>
<evidence type="ECO:0000259" key="2">
    <source>
        <dbReference type="PROSITE" id="PS50846"/>
    </source>
</evidence>
<dbReference type="FunFam" id="3.30.70.100:FF:000005">
    <property type="entry name" value="Copper-exporting P-type ATPase A"/>
    <property type="match status" value="1"/>
</dbReference>
<dbReference type="CDD" id="cd00371">
    <property type="entry name" value="HMA"/>
    <property type="match status" value="1"/>
</dbReference>
<dbReference type="OrthoDB" id="9814359at2"/>
<protein>
    <submittedName>
        <fullName evidence="3">Heavy metal-associated domain protein</fullName>
    </submittedName>
</protein>
<dbReference type="GO" id="GO:0046872">
    <property type="term" value="F:metal ion binding"/>
    <property type="evidence" value="ECO:0007669"/>
    <property type="project" value="UniProtKB-KW"/>
</dbReference>
<evidence type="ECO:0000313" key="4">
    <source>
        <dbReference type="Proteomes" id="UP000004870"/>
    </source>
</evidence>
<dbReference type="PROSITE" id="PS01047">
    <property type="entry name" value="HMA_1"/>
    <property type="match status" value="1"/>
</dbReference>
<dbReference type="HOGENOM" id="CLU_134973_10_2_6"/>
<dbReference type="AlphaFoldDB" id="C8N807"/>
<accession>C8N807</accession>
<organism evidence="3 4">
    <name type="scientific">Cardiobacterium hominis (strain ATCC 15826 / DSM 8339 / NCTC 10426 / 6573)</name>
    <dbReference type="NCBI Taxonomy" id="638300"/>
    <lineage>
        <taxon>Bacteria</taxon>
        <taxon>Pseudomonadati</taxon>
        <taxon>Pseudomonadota</taxon>
        <taxon>Gammaproteobacteria</taxon>
        <taxon>Cardiobacteriales</taxon>
        <taxon>Cardiobacteriaceae</taxon>
        <taxon>Cardiobacterium</taxon>
    </lineage>
</organism>
<dbReference type="PANTHER" id="PTHR46594:SF4">
    <property type="entry name" value="P-TYPE CATION-TRANSPORTING ATPASE"/>
    <property type="match status" value="1"/>
</dbReference>
<dbReference type="PRINTS" id="PR00946">
    <property type="entry name" value="HGSCAVENGER"/>
</dbReference>
<dbReference type="InterPro" id="IPR001802">
    <property type="entry name" value="MerP/CopZ"/>
</dbReference>
<proteinExistence type="predicted"/>
<dbReference type="GeneID" id="84789650"/>
<dbReference type="InterPro" id="IPR017969">
    <property type="entry name" value="Heavy-metal-associated_CS"/>
</dbReference>
<dbReference type="RefSeq" id="WP_004139932.1">
    <property type="nucleotide sequence ID" value="NZ_GG694025.1"/>
</dbReference>
<gene>
    <name evidence="3" type="primary">merP2</name>
    <name evidence="3" type="ORF">HMPREF0198_0634</name>
</gene>
<dbReference type="PROSITE" id="PS50846">
    <property type="entry name" value="HMA_2"/>
    <property type="match status" value="1"/>
</dbReference>
<name>C8N807_CARH6</name>
<dbReference type="Proteomes" id="UP000004870">
    <property type="component" value="Unassembled WGS sequence"/>
</dbReference>
<dbReference type="InterPro" id="IPR036163">
    <property type="entry name" value="HMA_dom_sf"/>
</dbReference>
<dbReference type="Pfam" id="PF00403">
    <property type="entry name" value="HMA"/>
    <property type="match status" value="1"/>
</dbReference>
<dbReference type="EMBL" id="ACKY01000028">
    <property type="protein sequence ID" value="EEV89250.1"/>
    <property type="molecule type" value="Genomic_DNA"/>
</dbReference>